<dbReference type="RefSeq" id="WP_224421044.1">
    <property type="nucleotide sequence ID" value="NZ_JAGXFD010000001.1"/>
</dbReference>
<dbReference type="InterPro" id="IPR036259">
    <property type="entry name" value="MFS_trans_sf"/>
</dbReference>
<dbReference type="PROSITE" id="PS50850">
    <property type="entry name" value="MFS"/>
    <property type="match status" value="1"/>
</dbReference>
<dbReference type="Pfam" id="PF07690">
    <property type="entry name" value="MFS_1"/>
    <property type="match status" value="1"/>
</dbReference>
<sequence length="404" mass="42715">MSRSLAWRRVLPFLALMILVALNLRPALSSLAPMLIRIQQALGLSADAIGILTTLPVLCLGIFAPLAPWLTRRLGAERTLSLALLLLAASLLVRANASVTLLYLGTIGAGAAIGIAGTLLPALVKRELPRGADLVTGVYTMALCLGGALGAGFSVPLADAFGDWRLSLGSWAGLALLALIAWRWRMPHPWPATDDAPRRGPRVRVFRQALAWQVTGYMGSQSALAYIVFGWLPALLQKRGLGEAEAGWLLAASVMGQLITALGAPWLGRLGRDQRPTILILLTCTAAGIVTLLQAPLEWRWAGVMLLGLGQGGSFSMALTLIVLRSATAQLAGKLSSMVQGIGYAIAALGPLLVGILIGRTDNLTVITLALLGFVLAAALCALLAGRRRQLDLDDHGRLITRHQ</sequence>
<feature type="transmembrane region" description="Helical" evidence="4">
    <location>
        <begin position="336"/>
        <end position="358"/>
    </location>
</feature>
<dbReference type="InterPro" id="IPR011701">
    <property type="entry name" value="MFS"/>
</dbReference>
<feature type="domain" description="Major facilitator superfamily (MFS) profile" evidence="5">
    <location>
        <begin position="10"/>
        <end position="390"/>
    </location>
</feature>
<name>A0ABS7X1P4_9GAMM</name>
<evidence type="ECO:0000256" key="1">
    <source>
        <dbReference type="ARBA" id="ARBA00022692"/>
    </source>
</evidence>
<feature type="transmembrane region" description="Helical" evidence="4">
    <location>
        <begin position="164"/>
        <end position="182"/>
    </location>
</feature>
<keyword evidence="3 4" id="KW-0472">Membrane</keyword>
<keyword evidence="2 4" id="KW-1133">Transmembrane helix</keyword>
<dbReference type="SUPFAM" id="SSF103473">
    <property type="entry name" value="MFS general substrate transporter"/>
    <property type="match status" value="1"/>
</dbReference>
<dbReference type="Proteomes" id="UP001319883">
    <property type="component" value="Unassembled WGS sequence"/>
</dbReference>
<feature type="transmembrane region" description="Helical" evidence="4">
    <location>
        <begin position="48"/>
        <end position="67"/>
    </location>
</feature>
<comment type="caution">
    <text evidence="6">The sequence shown here is derived from an EMBL/GenBank/DDBJ whole genome shotgun (WGS) entry which is preliminary data.</text>
</comment>
<accession>A0ABS7X1P4</accession>
<dbReference type="PANTHER" id="PTHR23523">
    <property type="match status" value="1"/>
</dbReference>
<keyword evidence="7" id="KW-1185">Reference proteome</keyword>
<feature type="transmembrane region" description="Helical" evidence="4">
    <location>
        <begin position="278"/>
        <end position="295"/>
    </location>
</feature>
<reference evidence="6 7" key="1">
    <citation type="submission" date="2021-05" db="EMBL/GenBank/DDBJ databases">
        <title>Petroleum and Energy Research Collection (APPE): ex situ preservation of microbial diversity associated with the oil industry and exploitation of its biotechnological potential.</title>
        <authorList>
            <person name="Paixao C.T.M."/>
            <person name="Gomes M.B."/>
            <person name="Oliveira V.M."/>
        </authorList>
    </citation>
    <scope>NUCLEOTIDE SEQUENCE [LARGE SCALE GENOMIC DNA]</scope>
    <source>
        <strain evidence="6 7">LIT2</strain>
    </source>
</reference>
<gene>
    <name evidence="6" type="ORF">KGQ91_11525</name>
</gene>
<evidence type="ECO:0000313" key="7">
    <source>
        <dbReference type="Proteomes" id="UP001319883"/>
    </source>
</evidence>
<dbReference type="InterPro" id="IPR020846">
    <property type="entry name" value="MFS_dom"/>
</dbReference>
<evidence type="ECO:0000256" key="3">
    <source>
        <dbReference type="ARBA" id="ARBA00023136"/>
    </source>
</evidence>
<dbReference type="PANTHER" id="PTHR23523:SF2">
    <property type="entry name" value="2-NITROIMIDAZOLE TRANSPORTER"/>
    <property type="match status" value="1"/>
</dbReference>
<feature type="transmembrane region" description="Helical" evidence="4">
    <location>
        <begin position="101"/>
        <end position="124"/>
    </location>
</feature>
<evidence type="ECO:0000313" key="6">
    <source>
        <dbReference type="EMBL" id="MBZ9568299.1"/>
    </source>
</evidence>
<protein>
    <submittedName>
        <fullName evidence="6">MFS transporter</fullName>
    </submittedName>
</protein>
<keyword evidence="1 4" id="KW-0812">Transmembrane</keyword>
<feature type="transmembrane region" description="Helical" evidence="4">
    <location>
        <begin position="209"/>
        <end position="234"/>
    </location>
</feature>
<dbReference type="Gene3D" id="1.20.1250.20">
    <property type="entry name" value="MFS general substrate transporter like domains"/>
    <property type="match status" value="1"/>
</dbReference>
<feature type="transmembrane region" description="Helical" evidence="4">
    <location>
        <begin position="136"/>
        <end position="158"/>
    </location>
</feature>
<evidence type="ECO:0000259" key="5">
    <source>
        <dbReference type="PROSITE" id="PS50850"/>
    </source>
</evidence>
<proteinExistence type="predicted"/>
<feature type="transmembrane region" description="Helical" evidence="4">
    <location>
        <begin position="301"/>
        <end position="324"/>
    </location>
</feature>
<dbReference type="InterPro" id="IPR052524">
    <property type="entry name" value="MFS_Cyanate_Porter"/>
</dbReference>
<organism evidence="6 7">
    <name type="scientific">Modicisalibacter tunisiensis</name>
    <dbReference type="NCBI Taxonomy" id="390637"/>
    <lineage>
        <taxon>Bacteria</taxon>
        <taxon>Pseudomonadati</taxon>
        <taxon>Pseudomonadota</taxon>
        <taxon>Gammaproteobacteria</taxon>
        <taxon>Oceanospirillales</taxon>
        <taxon>Halomonadaceae</taxon>
        <taxon>Modicisalibacter</taxon>
    </lineage>
</organism>
<evidence type="ECO:0000256" key="2">
    <source>
        <dbReference type="ARBA" id="ARBA00022989"/>
    </source>
</evidence>
<feature type="transmembrane region" description="Helical" evidence="4">
    <location>
        <begin position="79"/>
        <end position="95"/>
    </location>
</feature>
<evidence type="ECO:0000256" key="4">
    <source>
        <dbReference type="SAM" id="Phobius"/>
    </source>
</evidence>
<dbReference type="EMBL" id="JAGXFD010000001">
    <property type="protein sequence ID" value="MBZ9568299.1"/>
    <property type="molecule type" value="Genomic_DNA"/>
</dbReference>
<feature type="transmembrane region" description="Helical" evidence="4">
    <location>
        <begin position="246"/>
        <end position="266"/>
    </location>
</feature>
<feature type="transmembrane region" description="Helical" evidence="4">
    <location>
        <begin position="364"/>
        <end position="385"/>
    </location>
</feature>